<comment type="caution">
    <text evidence="1">The sequence shown here is derived from an EMBL/GenBank/DDBJ whole genome shotgun (WGS) entry which is preliminary data.</text>
</comment>
<evidence type="ECO:0000313" key="1">
    <source>
        <dbReference type="EMBL" id="KAF2626944.1"/>
    </source>
</evidence>
<reference evidence="1" key="1">
    <citation type="journal article" date="2020" name="Stud. Mycol.">
        <title>101 Dothideomycetes genomes: a test case for predicting lifestyles and emergence of pathogens.</title>
        <authorList>
            <person name="Haridas S."/>
            <person name="Albert R."/>
            <person name="Binder M."/>
            <person name="Bloem J."/>
            <person name="Labutti K."/>
            <person name="Salamov A."/>
            <person name="Andreopoulos B."/>
            <person name="Baker S."/>
            <person name="Barry K."/>
            <person name="Bills G."/>
            <person name="Bluhm B."/>
            <person name="Cannon C."/>
            <person name="Castanera R."/>
            <person name="Culley D."/>
            <person name="Daum C."/>
            <person name="Ezra D."/>
            <person name="Gonzalez J."/>
            <person name="Henrissat B."/>
            <person name="Kuo A."/>
            <person name="Liang C."/>
            <person name="Lipzen A."/>
            <person name="Lutzoni F."/>
            <person name="Magnuson J."/>
            <person name="Mondo S."/>
            <person name="Nolan M."/>
            <person name="Ohm R."/>
            <person name="Pangilinan J."/>
            <person name="Park H.-J."/>
            <person name="Ramirez L."/>
            <person name="Alfaro M."/>
            <person name="Sun H."/>
            <person name="Tritt A."/>
            <person name="Yoshinaga Y."/>
            <person name="Zwiers L.-H."/>
            <person name="Turgeon B."/>
            <person name="Goodwin S."/>
            <person name="Spatafora J."/>
            <person name="Crous P."/>
            <person name="Grigoriev I."/>
        </authorList>
    </citation>
    <scope>NUCLEOTIDE SEQUENCE</scope>
    <source>
        <strain evidence="1">CBS 525.71</strain>
    </source>
</reference>
<proteinExistence type="predicted"/>
<dbReference type="Proteomes" id="UP000799754">
    <property type="component" value="Unassembled WGS sequence"/>
</dbReference>
<name>A0ACB6RYT9_9PLEO</name>
<dbReference type="EMBL" id="MU006719">
    <property type="protein sequence ID" value="KAF2626944.1"/>
    <property type="molecule type" value="Genomic_DNA"/>
</dbReference>
<sequence length="257" mass="27997">MSLLLADFPLSRRHGMLVGLTSNDTEGAGLCRHGSGVYPPRAECGNVPASWRSRVFDGENVATWHVIAIAGRSCGNWFVARGEVHTVVFVHLGDKVACNFVLKMSRKARLGKSKLCEANCARCDAYSDLVTAELVTGDDNGRDDIENIGNVDVEIEVETVVQRATGDVQVALLVMISRGPRTHSASRYADHSCRRAPICEDRWLTTGPVRADDLPLIVHSQDEDVFGDTNQEDGNDARANRCSGPEPGWYRPHGAIA</sequence>
<gene>
    <name evidence="1" type="ORF">BU25DRAFT_422267</name>
</gene>
<protein>
    <submittedName>
        <fullName evidence="1">Uncharacterized protein</fullName>
    </submittedName>
</protein>
<organism evidence="1 2">
    <name type="scientific">Macroventuria anomochaeta</name>
    <dbReference type="NCBI Taxonomy" id="301207"/>
    <lineage>
        <taxon>Eukaryota</taxon>
        <taxon>Fungi</taxon>
        <taxon>Dikarya</taxon>
        <taxon>Ascomycota</taxon>
        <taxon>Pezizomycotina</taxon>
        <taxon>Dothideomycetes</taxon>
        <taxon>Pleosporomycetidae</taxon>
        <taxon>Pleosporales</taxon>
        <taxon>Pleosporineae</taxon>
        <taxon>Didymellaceae</taxon>
        <taxon>Macroventuria</taxon>
    </lineage>
</organism>
<keyword evidence="2" id="KW-1185">Reference proteome</keyword>
<evidence type="ECO:0000313" key="2">
    <source>
        <dbReference type="Proteomes" id="UP000799754"/>
    </source>
</evidence>
<accession>A0ACB6RYT9</accession>